<dbReference type="InterPro" id="IPR036942">
    <property type="entry name" value="Beta-barrel_TonB_sf"/>
</dbReference>
<evidence type="ECO:0000256" key="1">
    <source>
        <dbReference type="ARBA" id="ARBA00004571"/>
    </source>
</evidence>
<dbReference type="RefSeq" id="WP_116848390.1">
    <property type="nucleotide sequence ID" value="NZ_QTJU01000006.1"/>
</dbReference>
<dbReference type="InterPro" id="IPR000531">
    <property type="entry name" value="Beta-barrel_TonB"/>
</dbReference>
<dbReference type="GO" id="GO:0009279">
    <property type="term" value="C:cell outer membrane"/>
    <property type="evidence" value="ECO:0007669"/>
    <property type="project" value="UniProtKB-SubCell"/>
</dbReference>
<keyword evidence="10 12" id="KW-0472">Membrane</keyword>
<evidence type="ECO:0000259" key="15">
    <source>
        <dbReference type="Pfam" id="PF07715"/>
    </source>
</evidence>
<evidence type="ECO:0000256" key="10">
    <source>
        <dbReference type="ARBA" id="ARBA00023136"/>
    </source>
</evidence>
<evidence type="ECO:0000256" key="11">
    <source>
        <dbReference type="ARBA" id="ARBA00023237"/>
    </source>
</evidence>
<comment type="similarity">
    <text evidence="12 13">Belongs to the TonB-dependent receptor family.</text>
</comment>
<keyword evidence="6" id="KW-0732">Signal</keyword>
<dbReference type="PANTHER" id="PTHR32552:SF68">
    <property type="entry name" value="FERRICHROME OUTER MEMBRANE TRANSPORTER_PHAGE RECEPTOR"/>
    <property type="match status" value="1"/>
</dbReference>
<dbReference type="Pfam" id="PF13715">
    <property type="entry name" value="CarbopepD_reg_2"/>
    <property type="match status" value="1"/>
</dbReference>
<dbReference type="PANTHER" id="PTHR32552">
    <property type="entry name" value="FERRICHROME IRON RECEPTOR-RELATED"/>
    <property type="match status" value="1"/>
</dbReference>
<evidence type="ECO:0000256" key="8">
    <source>
        <dbReference type="ARBA" id="ARBA00023065"/>
    </source>
</evidence>
<evidence type="ECO:0000256" key="4">
    <source>
        <dbReference type="ARBA" id="ARBA00022496"/>
    </source>
</evidence>
<keyword evidence="3 12" id="KW-1134">Transmembrane beta strand</keyword>
<evidence type="ECO:0000256" key="13">
    <source>
        <dbReference type="RuleBase" id="RU003357"/>
    </source>
</evidence>
<evidence type="ECO:0000256" key="3">
    <source>
        <dbReference type="ARBA" id="ARBA00022452"/>
    </source>
</evidence>
<keyword evidence="9 13" id="KW-0798">TonB box</keyword>
<organism evidence="16 17">
    <name type="scientific">Deminuibacter soli</name>
    <dbReference type="NCBI Taxonomy" id="2291815"/>
    <lineage>
        <taxon>Bacteria</taxon>
        <taxon>Pseudomonadati</taxon>
        <taxon>Bacteroidota</taxon>
        <taxon>Chitinophagia</taxon>
        <taxon>Chitinophagales</taxon>
        <taxon>Chitinophagaceae</taxon>
        <taxon>Deminuibacter</taxon>
    </lineage>
</organism>
<evidence type="ECO:0000256" key="12">
    <source>
        <dbReference type="PROSITE-ProRule" id="PRU01360"/>
    </source>
</evidence>
<keyword evidence="2 12" id="KW-0813">Transport</keyword>
<dbReference type="Pfam" id="PF00593">
    <property type="entry name" value="TonB_dep_Rec_b-barrel"/>
    <property type="match status" value="1"/>
</dbReference>
<dbReference type="GO" id="GO:0015344">
    <property type="term" value="F:siderophore uptake transmembrane transporter activity"/>
    <property type="evidence" value="ECO:0007669"/>
    <property type="project" value="TreeGrafter"/>
</dbReference>
<name>A0A3E1NGW0_9BACT</name>
<evidence type="ECO:0000256" key="7">
    <source>
        <dbReference type="ARBA" id="ARBA00023004"/>
    </source>
</evidence>
<keyword evidence="7" id="KW-0408">Iron</keyword>
<dbReference type="InterPro" id="IPR037066">
    <property type="entry name" value="Plug_dom_sf"/>
</dbReference>
<evidence type="ECO:0000256" key="5">
    <source>
        <dbReference type="ARBA" id="ARBA00022692"/>
    </source>
</evidence>
<dbReference type="InterPro" id="IPR012910">
    <property type="entry name" value="Plug_dom"/>
</dbReference>
<dbReference type="Gene3D" id="2.60.40.1120">
    <property type="entry name" value="Carboxypeptidase-like, regulatory domain"/>
    <property type="match status" value="1"/>
</dbReference>
<accession>A0A3E1NGW0</accession>
<keyword evidence="17" id="KW-1185">Reference proteome</keyword>
<dbReference type="Pfam" id="PF07715">
    <property type="entry name" value="Plug"/>
    <property type="match status" value="1"/>
</dbReference>
<keyword evidence="11 12" id="KW-0998">Cell outer membrane</keyword>
<dbReference type="EMBL" id="QTJU01000006">
    <property type="protein sequence ID" value="RFM27084.1"/>
    <property type="molecule type" value="Genomic_DNA"/>
</dbReference>
<dbReference type="PROSITE" id="PS52016">
    <property type="entry name" value="TONB_DEPENDENT_REC_3"/>
    <property type="match status" value="1"/>
</dbReference>
<dbReference type="Gene3D" id="2.170.130.10">
    <property type="entry name" value="TonB-dependent receptor, plug domain"/>
    <property type="match status" value="1"/>
</dbReference>
<keyword evidence="8" id="KW-0406">Ion transport</keyword>
<protein>
    <submittedName>
        <fullName evidence="16">TonB-dependent receptor</fullName>
    </submittedName>
</protein>
<proteinExistence type="inferred from homology"/>
<dbReference type="SUPFAM" id="SSF56935">
    <property type="entry name" value="Porins"/>
    <property type="match status" value="1"/>
</dbReference>
<evidence type="ECO:0000256" key="6">
    <source>
        <dbReference type="ARBA" id="ARBA00022729"/>
    </source>
</evidence>
<evidence type="ECO:0000313" key="17">
    <source>
        <dbReference type="Proteomes" id="UP000261284"/>
    </source>
</evidence>
<dbReference type="Proteomes" id="UP000261284">
    <property type="component" value="Unassembled WGS sequence"/>
</dbReference>
<dbReference type="OrthoDB" id="9782587at2"/>
<keyword evidence="5 12" id="KW-0812">Transmembrane</keyword>
<reference evidence="16 17" key="1">
    <citation type="submission" date="2018-08" db="EMBL/GenBank/DDBJ databases">
        <title>Chitinophagaceae sp. K23C18032701, a novel bacterium isolated from forest soil.</title>
        <authorList>
            <person name="Wang C."/>
        </authorList>
    </citation>
    <scope>NUCLEOTIDE SEQUENCE [LARGE SCALE GENOMIC DNA]</scope>
    <source>
        <strain evidence="16 17">K23C18032701</strain>
    </source>
</reference>
<dbReference type="AlphaFoldDB" id="A0A3E1NGW0"/>
<evidence type="ECO:0000256" key="9">
    <source>
        <dbReference type="ARBA" id="ARBA00023077"/>
    </source>
</evidence>
<sequence length="776" mass="86149">MNRFRNNRSAITTGRKAFAYVLTILLLCIAHAVTAQTLITGKVFDSITREPISHAAIQVKGTGKGSFSDASGNFSLQVNNNEEVFISCMGYATVQLSISKTQQHIALQPVNNKLAEVVVTGSRTEQKRTDVPVAISTINAQTISDTRANRLDQLLNKATGVFMVSLGNEQHEMSIRQPLTTKSLFLYLEDGIPIRTTGLYNHNALLEMNMAAARQIEVIRGPASALYGAEAVGGAVNILTAAPPALPGATIGIQANNNGYKRADIQAGTSFGKWGVVATGYYANRHDGPIDYSDYNKTAVTVRADYKPTDKTTWTNAVSYIHYYSDMTGALDSAHFAHKDYSTPYSFTYRKTDALRVKSQLTQAWNNNSQTQVAILYRNNSIKQNPSYYITPGATALQANGQINNSSFHSYLFIAQHQQKLNWLGSKITGGISADISPSTYVANYISVQRDPKGNYTSYTPTDSLLSNYATGISNLASYAQFEITPLRHLKFTGALRYDFYHYNFTNHLPPSASTGSPSAKNDFNRVTPKLGFTYNYHGIGVYGNYSQGYVPPQVTELFNSVKVPYLKPQTFFNYEVGGWFSLVQNKLYADWSAYLMNGTNEIISVLQNDGTTQNQNAGKTRHKGIEYGINYKPTAQWLFRLSATNAHHTLVEDIEKNGRGNVDYSGNDMSAAPKFIANAEVMYKPVFIKGFRIGIEWQHLGKYYMDNANSKQYSGFDIFNVRAGYNLQRMDIWVNALNVLNKYYSILATKSAYGYSYNLGDPREITVGVSYRLGR</sequence>
<evidence type="ECO:0000259" key="14">
    <source>
        <dbReference type="Pfam" id="PF00593"/>
    </source>
</evidence>
<evidence type="ECO:0000256" key="2">
    <source>
        <dbReference type="ARBA" id="ARBA00022448"/>
    </source>
</evidence>
<keyword evidence="4" id="KW-0410">Iron transport</keyword>
<comment type="caution">
    <text evidence="16">The sequence shown here is derived from an EMBL/GenBank/DDBJ whole genome shotgun (WGS) entry which is preliminary data.</text>
</comment>
<dbReference type="InterPro" id="IPR039426">
    <property type="entry name" value="TonB-dep_rcpt-like"/>
</dbReference>
<comment type="subcellular location">
    <subcellularLocation>
        <location evidence="1 12">Cell outer membrane</location>
        <topology evidence="1 12">Multi-pass membrane protein</topology>
    </subcellularLocation>
</comment>
<dbReference type="CDD" id="cd01347">
    <property type="entry name" value="ligand_gated_channel"/>
    <property type="match status" value="1"/>
</dbReference>
<keyword evidence="16" id="KW-0675">Receptor</keyword>
<feature type="domain" description="TonB-dependent receptor-like beta-barrel" evidence="14">
    <location>
        <begin position="308"/>
        <end position="739"/>
    </location>
</feature>
<dbReference type="SUPFAM" id="SSF49464">
    <property type="entry name" value="Carboxypeptidase regulatory domain-like"/>
    <property type="match status" value="1"/>
</dbReference>
<dbReference type="InterPro" id="IPR008969">
    <property type="entry name" value="CarboxyPept-like_regulatory"/>
</dbReference>
<evidence type="ECO:0000313" key="16">
    <source>
        <dbReference type="EMBL" id="RFM27084.1"/>
    </source>
</evidence>
<dbReference type="Gene3D" id="2.40.170.20">
    <property type="entry name" value="TonB-dependent receptor, beta-barrel domain"/>
    <property type="match status" value="1"/>
</dbReference>
<gene>
    <name evidence="16" type="ORF">DXN05_16590</name>
</gene>
<feature type="domain" description="TonB-dependent receptor plug" evidence="15">
    <location>
        <begin position="129"/>
        <end position="235"/>
    </location>
</feature>